<dbReference type="PANTHER" id="PTHR45436:SF5">
    <property type="entry name" value="SENSOR HISTIDINE KINASE TRCS"/>
    <property type="match status" value="1"/>
</dbReference>
<reference evidence="13" key="1">
    <citation type="submission" date="2020-09" db="EMBL/GenBank/DDBJ databases">
        <title>Pelagicoccus enzymogenes sp. nov. with an EPS production, isolated from marine sediment.</title>
        <authorList>
            <person name="Feng X."/>
        </authorList>
    </citation>
    <scope>NUCLEOTIDE SEQUENCE</scope>
    <source>
        <strain evidence="13">NFK12</strain>
    </source>
</reference>
<keyword evidence="14" id="KW-1185">Reference proteome</keyword>
<keyword evidence="4" id="KW-0597">Phosphoprotein</keyword>
<evidence type="ECO:0000256" key="4">
    <source>
        <dbReference type="ARBA" id="ARBA00022553"/>
    </source>
</evidence>
<dbReference type="GO" id="GO:0000155">
    <property type="term" value="F:phosphorelay sensor kinase activity"/>
    <property type="evidence" value="ECO:0007669"/>
    <property type="project" value="InterPro"/>
</dbReference>
<dbReference type="AlphaFoldDB" id="A0A927F8I5"/>
<dbReference type="InterPro" id="IPR050428">
    <property type="entry name" value="TCS_sensor_his_kinase"/>
</dbReference>
<evidence type="ECO:0000259" key="11">
    <source>
        <dbReference type="PROSITE" id="PS50109"/>
    </source>
</evidence>
<gene>
    <name evidence="13" type="ORF">IEN85_06415</name>
</gene>
<feature type="domain" description="Histidine kinase" evidence="11">
    <location>
        <begin position="255"/>
        <end position="461"/>
    </location>
</feature>
<dbReference type="InterPro" id="IPR036890">
    <property type="entry name" value="HATPase_C_sf"/>
</dbReference>
<dbReference type="SMART" id="SM00388">
    <property type="entry name" value="HisKA"/>
    <property type="match status" value="1"/>
</dbReference>
<dbReference type="CDD" id="cd00082">
    <property type="entry name" value="HisKA"/>
    <property type="match status" value="1"/>
</dbReference>
<evidence type="ECO:0000256" key="1">
    <source>
        <dbReference type="ARBA" id="ARBA00000085"/>
    </source>
</evidence>
<keyword evidence="7 13" id="KW-0418">Kinase</keyword>
<evidence type="ECO:0000256" key="9">
    <source>
        <dbReference type="ARBA" id="ARBA00023012"/>
    </source>
</evidence>
<dbReference type="InterPro" id="IPR003594">
    <property type="entry name" value="HATPase_dom"/>
</dbReference>
<feature type="domain" description="HAMP" evidence="12">
    <location>
        <begin position="194"/>
        <end position="247"/>
    </location>
</feature>
<dbReference type="SMART" id="SM00387">
    <property type="entry name" value="HATPase_c"/>
    <property type="match status" value="1"/>
</dbReference>
<dbReference type="SUPFAM" id="SSF47384">
    <property type="entry name" value="Homodimeric domain of signal transducing histidine kinase"/>
    <property type="match status" value="1"/>
</dbReference>
<protein>
    <recommendedName>
        <fullName evidence="3">histidine kinase</fullName>
        <ecNumber evidence="3">2.7.13.3</ecNumber>
    </recommendedName>
</protein>
<keyword evidence="9" id="KW-0902">Two-component regulatory system</keyword>
<dbReference type="Pfam" id="PF02518">
    <property type="entry name" value="HATPase_c"/>
    <property type="match status" value="1"/>
</dbReference>
<dbReference type="InterPro" id="IPR005467">
    <property type="entry name" value="His_kinase_dom"/>
</dbReference>
<dbReference type="SUPFAM" id="SSF55874">
    <property type="entry name" value="ATPase domain of HSP90 chaperone/DNA topoisomerase II/histidine kinase"/>
    <property type="match status" value="1"/>
</dbReference>
<proteinExistence type="predicted"/>
<evidence type="ECO:0000256" key="3">
    <source>
        <dbReference type="ARBA" id="ARBA00012438"/>
    </source>
</evidence>
<sequence>MNTIRAKLAIGLTLCFATLLALSGYAVYYSAEKGAYQRIEEKLQIDAYSIMSATYLKEDEKVELHFTVSLLRQFSVEVQSAYYQIWENGDTTIKKSESLRRKSLPKPAQVTREAVFWNFSLEEGRLCRAVAIRYGPKERGRDRYTKGKEESLVLVVAQNIEEERAALASLRNNLIGVTLLILIVTPILVTLVLRQGLSSLALLASKTGRIESHNLSQRFSVDSLPGELKPIATQLNQLLDRLSVSFERERTFSADVAHELRTPIAELRNIAEVGLKWKDPESAEDYQAAIEIATQMERIVNQLFELMRCESDQLVVSSKEIQLSEFIEGLRRRNAAEAASKGLSFDIRIPSKARVVSDLEMLQRVVGNLVDNAVAYSTPQSEIAIAYDPAEGSLQVSNRTTDLDASDTEHLFDRFWRKDKARADGSHSGIGLSIARAFSERLGLTLEAHFEEGGRITFVLSGFERVD</sequence>
<dbReference type="RefSeq" id="WP_191616259.1">
    <property type="nucleotide sequence ID" value="NZ_JACYFG010000007.1"/>
</dbReference>
<feature type="transmembrane region" description="Helical" evidence="10">
    <location>
        <begin position="174"/>
        <end position="193"/>
    </location>
</feature>
<accession>A0A927F8I5</accession>
<dbReference type="EMBL" id="JACYFG010000007">
    <property type="protein sequence ID" value="MBD5779120.1"/>
    <property type="molecule type" value="Genomic_DNA"/>
</dbReference>
<evidence type="ECO:0000313" key="14">
    <source>
        <dbReference type="Proteomes" id="UP000622317"/>
    </source>
</evidence>
<dbReference type="PANTHER" id="PTHR45436">
    <property type="entry name" value="SENSOR HISTIDINE KINASE YKOH"/>
    <property type="match status" value="1"/>
</dbReference>
<dbReference type="InterPro" id="IPR036097">
    <property type="entry name" value="HisK_dim/P_sf"/>
</dbReference>
<comment type="caution">
    <text evidence="13">The sequence shown here is derived from an EMBL/GenBank/DDBJ whole genome shotgun (WGS) entry which is preliminary data.</text>
</comment>
<dbReference type="Proteomes" id="UP000622317">
    <property type="component" value="Unassembled WGS sequence"/>
</dbReference>
<dbReference type="InterPro" id="IPR003660">
    <property type="entry name" value="HAMP_dom"/>
</dbReference>
<keyword evidence="10" id="KW-0472">Membrane</keyword>
<evidence type="ECO:0000256" key="2">
    <source>
        <dbReference type="ARBA" id="ARBA00004370"/>
    </source>
</evidence>
<evidence type="ECO:0000313" key="13">
    <source>
        <dbReference type="EMBL" id="MBD5779120.1"/>
    </source>
</evidence>
<dbReference type="GO" id="GO:0005886">
    <property type="term" value="C:plasma membrane"/>
    <property type="evidence" value="ECO:0007669"/>
    <property type="project" value="TreeGrafter"/>
</dbReference>
<dbReference type="EC" id="2.7.13.3" evidence="3"/>
<keyword evidence="6 10" id="KW-0812">Transmembrane</keyword>
<dbReference type="Gene3D" id="1.10.287.130">
    <property type="match status" value="1"/>
</dbReference>
<evidence type="ECO:0000259" key="12">
    <source>
        <dbReference type="PROSITE" id="PS50885"/>
    </source>
</evidence>
<keyword evidence="8 10" id="KW-1133">Transmembrane helix</keyword>
<dbReference type="Pfam" id="PF00512">
    <property type="entry name" value="HisKA"/>
    <property type="match status" value="1"/>
</dbReference>
<evidence type="ECO:0000256" key="10">
    <source>
        <dbReference type="SAM" id="Phobius"/>
    </source>
</evidence>
<dbReference type="Gene3D" id="6.10.340.10">
    <property type="match status" value="1"/>
</dbReference>
<comment type="catalytic activity">
    <reaction evidence="1">
        <text>ATP + protein L-histidine = ADP + protein N-phospho-L-histidine.</text>
        <dbReference type="EC" id="2.7.13.3"/>
    </reaction>
</comment>
<comment type="subcellular location">
    <subcellularLocation>
        <location evidence="2">Membrane</location>
    </subcellularLocation>
</comment>
<evidence type="ECO:0000256" key="6">
    <source>
        <dbReference type="ARBA" id="ARBA00022692"/>
    </source>
</evidence>
<keyword evidence="5" id="KW-0808">Transferase</keyword>
<dbReference type="Gene3D" id="3.30.565.10">
    <property type="entry name" value="Histidine kinase-like ATPase, C-terminal domain"/>
    <property type="match status" value="1"/>
</dbReference>
<dbReference type="Pfam" id="PF00672">
    <property type="entry name" value="HAMP"/>
    <property type="match status" value="1"/>
</dbReference>
<evidence type="ECO:0000256" key="8">
    <source>
        <dbReference type="ARBA" id="ARBA00022989"/>
    </source>
</evidence>
<dbReference type="PROSITE" id="PS50885">
    <property type="entry name" value="HAMP"/>
    <property type="match status" value="1"/>
</dbReference>
<dbReference type="InterPro" id="IPR003661">
    <property type="entry name" value="HisK_dim/P_dom"/>
</dbReference>
<name>A0A927F8I5_9BACT</name>
<organism evidence="13 14">
    <name type="scientific">Pelagicoccus enzymogenes</name>
    <dbReference type="NCBI Taxonomy" id="2773457"/>
    <lineage>
        <taxon>Bacteria</taxon>
        <taxon>Pseudomonadati</taxon>
        <taxon>Verrucomicrobiota</taxon>
        <taxon>Opitutia</taxon>
        <taxon>Puniceicoccales</taxon>
        <taxon>Pelagicoccaceae</taxon>
        <taxon>Pelagicoccus</taxon>
    </lineage>
</organism>
<dbReference type="PROSITE" id="PS50109">
    <property type="entry name" value="HIS_KIN"/>
    <property type="match status" value="1"/>
</dbReference>
<evidence type="ECO:0000256" key="5">
    <source>
        <dbReference type="ARBA" id="ARBA00022679"/>
    </source>
</evidence>
<evidence type="ECO:0000256" key="7">
    <source>
        <dbReference type="ARBA" id="ARBA00022777"/>
    </source>
</evidence>